<protein>
    <submittedName>
        <fullName evidence="1">Uncharacterized protein</fullName>
    </submittedName>
</protein>
<keyword evidence="2" id="KW-1185">Reference proteome</keyword>
<comment type="caution">
    <text evidence="1">The sequence shown here is derived from an EMBL/GenBank/DDBJ whole genome shotgun (WGS) entry which is preliminary data.</text>
</comment>
<dbReference type="EMBL" id="JAINUG010000466">
    <property type="protein sequence ID" value="KAJ8367589.1"/>
    <property type="molecule type" value="Genomic_DNA"/>
</dbReference>
<reference evidence="1" key="1">
    <citation type="journal article" date="2023" name="Science">
        <title>Genome structures resolve the early diversification of teleost fishes.</title>
        <authorList>
            <person name="Parey E."/>
            <person name="Louis A."/>
            <person name="Montfort J."/>
            <person name="Bouchez O."/>
            <person name="Roques C."/>
            <person name="Iampietro C."/>
            <person name="Lluch J."/>
            <person name="Castinel A."/>
            <person name="Donnadieu C."/>
            <person name="Desvignes T."/>
            <person name="Floi Bucao C."/>
            <person name="Jouanno E."/>
            <person name="Wen M."/>
            <person name="Mejri S."/>
            <person name="Dirks R."/>
            <person name="Jansen H."/>
            <person name="Henkel C."/>
            <person name="Chen W.J."/>
            <person name="Zahm M."/>
            <person name="Cabau C."/>
            <person name="Klopp C."/>
            <person name="Thompson A.W."/>
            <person name="Robinson-Rechavi M."/>
            <person name="Braasch I."/>
            <person name="Lecointre G."/>
            <person name="Bobe J."/>
            <person name="Postlethwait J.H."/>
            <person name="Berthelot C."/>
            <person name="Roest Crollius H."/>
            <person name="Guiguen Y."/>
        </authorList>
    </citation>
    <scope>NUCLEOTIDE SEQUENCE</scope>
    <source>
        <strain evidence="1">NC1722</strain>
    </source>
</reference>
<evidence type="ECO:0000313" key="1">
    <source>
        <dbReference type="EMBL" id="KAJ8367589.1"/>
    </source>
</evidence>
<dbReference type="Proteomes" id="UP001221898">
    <property type="component" value="Unassembled WGS sequence"/>
</dbReference>
<gene>
    <name evidence="1" type="ORF">AAFF_G00314780</name>
</gene>
<accession>A0AAD7R7N5</accession>
<evidence type="ECO:0000313" key="2">
    <source>
        <dbReference type="Proteomes" id="UP001221898"/>
    </source>
</evidence>
<name>A0AAD7R7N5_9TELE</name>
<organism evidence="1 2">
    <name type="scientific">Aldrovandia affinis</name>
    <dbReference type="NCBI Taxonomy" id="143900"/>
    <lineage>
        <taxon>Eukaryota</taxon>
        <taxon>Metazoa</taxon>
        <taxon>Chordata</taxon>
        <taxon>Craniata</taxon>
        <taxon>Vertebrata</taxon>
        <taxon>Euteleostomi</taxon>
        <taxon>Actinopterygii</taxon>
        <taxon>Neopterygii</taxon>
        <taxon>Teleostei</taxon>
        <taxon>Notacanthiformes</taxon>
        <taxon>Halosauridae</taxon>
        <taxon>Aldrovandia</taxon>
    </lineage>
</organism>
<dbReference type="AlphaFoldDB" id="A0AAD7R7N5"/>
<proteinExistence type="predicted"/>
<sequence>MILNWYCHKTSMAWLCADTAAHTQPGGRLPIGEVPDAVEPRKCRFRSSRKQPQK</sequence>